<sequence>MNCHFNRGALLSRSRYADDNLVTICVFDGLASLNSKRPLPPEEERDLRETLEDVIGKGGKLLVRKKIFTTQTLSSGVETLYGLPSSSKWLLHDAETSLAPMRHPWQLAPWHCLSLIVEEGGVAYGKAHGCGIWDFVAQNPEFNEIFNDAMTCSANITIEVVGGYEDGFGRFGSLVDVGGGNGNAMAAVARAFPQINLDSYKFN</sequence>
<organism evidence="5 6">
    <name type="scientific">Dillenia turbinata</name>
    <dbReference type="NCBI Taxonomy" id="194707"/>
    <lineage>
        <taxon>Eukaryota</taxon>
        <taxon>Viridiplantae</taxon>
        <taxon>Streptophyta</taxon>
        <taxon>Embryophyta</taxon>
        <taxon>Tracheophyta</taxon>
        <taxon>Spermatophyta</taxon>
        <taxon>Magnoliopsida</taxon>
        <taxon>eudicotyledons</taxon>
        <taxon>Gunneridae</taxon>
        <taxon>Pentapetalae</taxon>
        <taxon>Dilleniales</taxon>
        <taxon>Dilleniaceae</taxon>
        <taxon>Dillenia</taxon>
    </lineage>
</organism>
<dbReference type="Proteomes" id="UP001370490">
    <property type="component" value="Unassembled WGS sequence"/>
</dbReference>
<accession>A0AAN8VQD5</accession>
<name>A0AAN8VQD5_9MAGN</name>
<dbReference type="GO" id="GO:0008171">
    <property type="term" value="F:O-methyltransferase activity"/>
    <property type="evidence" value="ECO:0007669"/>
    <property type="project" value="InterPro"/>
</dbReference>
<keyword evidence="1" id="KW-0489">Methyltransferase</keyword>
<reference evidence="5 6" key="1">
    <citation type="submission" date="2023-12" db="EMBL/GenBank/DDBJ databases">
        <title>A high-quality genome assembly for Dillenia turbinata (Dilleniales).</title>
        <authorList>
            <person name="Chanderbali A."/>
        </authorList>
    </citation>
    <scope>NUCLEOTIDE SEQUENCE [LARGE SCALE GENOMIC DNA]</scope>
    <source>
        <strain evidence="5">LSX21</strain>
        <tissue evidence="5">Leaf</tissue>
    </source>
</reference>
<dbReference type="GO" id="GO:0032259">
    <property type="term" value="P:methylation"/>
    <property type="evidence" value="ECO:0007669"/>
    <property type="project" value="UniProtKB-KW"/>
</dbReference>
<keyword evidence="3" id="KW-0949">S-adenosyl-L-methionine</keyword>
<gene>
    <name evidence="5" type="ORF">RJ641_036666</name>
</gene>
<comment type="caution">
    <text evidence="5">The sequence shown here is derived from an EMBL/GenBank/DDBJ whole genome shotgun (WGS) entry which is preliminary data.</text>
</comment>
<dbReference type="InterPro" id="IPR016461">
    <property type="entry name" value="COMT-like"/>
</dbReference>
<evidence type="ECO:0000259" key="4">
    <source>
        <dbReference type="Pfam" id="PF00891"/>
    </source>
</evidence>
<evidence type="ECO:0000256" key="1">
    <source>
        <dbReference type="ARBA" id="ARBA00022603"/>
    </source>
</evidence>
<dbReference type="Pfam" id="PF00891">
    <property type="entry name" value="Methyltransf_2"/>
    <property type="match status" value="1"/>
</dbReference>
<dbReference type="EMBL" id="JBAMMX010000009">
    <property type="protein sequence ID" value="KAK6933772.1"/>
    <property type="molecule type" value="Genomic_DNA"/>
</dbReference>
<evidence type="ECO:0000256" key="2">
    <source>
        <dbReference type="ARBA" id="ARBA00022679"/>
    </source>
</evidence>
<evidence type="ECO:0000256" key="3">
    <source>
        <dbReference type="ARBA" id="ARBA00022691"/>
    </source>
</evidence>
<dbReference type="PROSITE" id="PS51683">
    <property type="entry name" value="SAM_OMT_II"/>
    <property type="match status" value="1"/>
</dbReference>
<feature type="domain" description="O-methyltransferase C-terminal" evidence="4">
    <location>
        <begin position="110"/>
        <end position="197"/>
    </location>
</feature>
<dbReference type="Gene3D" id="3.40.50.150">
    <property type="entry name" value="Vaccinia Virus protein VP39"/>
    <property type="match status" value="1"/>
</dbReference>
<keyword evidence="2" id="KW-0808">Transferase</keyword>
<dbReference type="InterPro" id="IPR029063">
    <property type="entry name" value="SAM-dependent_MTases_sf"/>
</dbReference>
<proteinExistence type="predicted"/>
<keyword evidence="6" id="KW-1185">Reference proteome</keyword>
<evidence type="ECO:0000313" key="5">
    <source>
        <dbReference type="EMBL" id="KAK6933772.1"/>
    </source>
</evidence>
<dbReference type="PANTHER" id="PTHR11746">
    <property type="entry name" value="O-METHYLTRANSFERASE"/>
    <property type="match status" value="1"/>
</dbReference>
<protein>
    <submittedName>
        <fullName evidence="5">O-methyltransferase domain</fullName>
    </submittedName>
</protein>
<dbReference type="InterPro" id="IPR001077">
    <property type="entry name" value="COMT_C"/>
</dbReference>
<dbReference type="AlphaFoldDB" id="A0AAN8VQD5"/>
<evidence type="ECO:0000313" key="6">
    <source>
        <dbReference type="Proteomes" id="UP001370490"/>
    </source>
</evidence>
<dbReference type="SUPFAM" id="SSF53335">
    <property type="entry name" value="S-adenosyl-L-methionine-dependent methyltransferases"/>
    <property type="match status" value="1"/>
</dbReference>